<comment type="caution">
    <text evidence="2">The sequence shown here is derived from an EMBL/GenBank/DDBJ whole genome shotgun (WGS) entry which is preliminary data.</text>
</comment>
<sequence length="72" mass="7742">MLAMPRPASLSHSADKRCTSAALERSRSPDDRLEERPPPQQLAVPTVGGLLLVALGAREVPRVEAPPCCRGR</sequence>
<evidence type="ECO:0000256" key="1">
    <source>
        <dbReference type="SAM" id="MobiDB-lite"/>
    </source>
</evidence>
<reference evidence="2" key="1">
    <citation type="journal article" date="2022" name="bioRxiv">
        <title>Sequencing and chromosome-scale assembly of the giantPleurodeles waltlgenome.</title>
        <authorList>
            <person name="Brown T."/>
            <person name="Elewa A."/>
            <person name="Iarovenko S."/>
            <person name="Subramanian E."/>
            <person name="Araus A.J."/>
            <person name="Petzold A."/>
            <person name="Susuki M."/>
            <person name="Suzuki K.-i.T."/>
            <person name="Hayashi T."/>
            <person name="Toyoda A."/>
            <person name="Oliveira C."/>
            <person name="Osipova E."/>
            <person name="Leigh N.D."/>
            <person name="Simon A."/>
            <person name="Yun M.H."/>
        </authorList>
    </citation>
    <scope>NUCLEOTIDE SEQUENCE</scope>
    <source>
        <strain evidence="2">20211129_DDA</strain>
        <tissue evidence="2">Liver</tissue>
    </source>
</reference>
<dbReference type="EMBL" id="JANPWB010000009">
    <property type="protein sequence ID" value="KAJ1155158.1"/>
    <property type="molecule type" value="Genomic_DNA"/>
</dbReference>
<proteinExistence type="predicted"/>
<dbReference type="AlphaFoldDB" id="A0AAV7RW33"/>
<keyword evidence="3" id="KW-1185">Reference proteome</keyword>
<feature type="region of interest" description="Disordered" evidence="1">
    <location>
        <begin position="1"/>
        <end position="44"/>
    </location>
</feature>
<gene>
    <name evidence="2" type="ORF">NDU88_007893</name>
</gene>
<organism evidence="2 3">
    <name type="scientific">Pleurodeles waltl</name>
    <name type="common">Iberian ribbed newt</name>
    <dbReference type="NCBI Taxonomy" id="8319"/>
    <lineage>
        <taxon>Eukaryota</taxon>
        <taxon>Metazoa</taxon>
        <taxon>Chordata</taxon>
        <taxon>Craniata</taxon>
        <taxon>Vertebrata</taxon>
        <taxon>Euteleostomi</taxon>
        <taxon>Amphibia</taxon>
        <taxon>Batrachia</taxon>
        <taxon>Caudata</taxon>
        <taxon>Salamandroidea</taxon>
        <taxon>Salamandridae</taxon>
        <taxon>Pleurodelinae</taxon>
        <taxon>Pleurodeles</taxon>
    </lineage>
</organism>
<name>A0AAV7RW33_PLEWA</name>
<accession>A0AAV7RW33</accession>
<protein>
    <submittedName>
        <fullName evidence="2">Uncharacterized protein</fullName>
    </submittedName>
</protein>
<dbReference type="Proteomes" id="UP001066276">
    <property type="component" value="Chromosome 5"/>
</dbReference>
<feature type="compositionally biased region" description="Basic and acidic residues" evidence="1">
    <location>
        <begin position="13"/>
        <end position="37"/>
    </location>
</feature>
<evidence type="ECO:0000313" key="3">
    <source>
        <dbReference type="Proteomes" id="UP001066276"/>
    </source>
</evidence>
<evidence type="ECO:0000313" key="2">
    <source>
        <dbReference type="EMBL" id="KAJ1155158.1"/>
    </source>
</evidence>